<name>X0VCC8_9ZZZZ</name>
<gene>
    <name evidence="2" type="ORF">S01H1_40956</name>
</gene>
<evidence type="ECO:0000259" key="1">
    <source>
        <dbReference type="Pfam" id="PF12705"/>
    </source>
</evidence>
<dbReference type="Gene3D" id="3.90.320.10">
    <property type="match status" value="1"/>
</dbReference>
<protein>
    <recommendedName>
        <fullName evidence="1">PD-(D/E)XK endonuclease-like domain-containing protein</fullName>
    </recommendedName>
</protein>
<feature type="domain" description="PD-(D/E)XK endonuclease-like" evidence="1">
    <location>
        <begin position="95"/>
        <end position="156"/>
    </location>
</feature>
<organism evidence="2">
    <name type="scientific">marine sediment metagenome</name>
    <dbReference type="NCBI Taxonomy" id="412755"/>
    <lineage>
        <taxon>unclassified sequences</taxon>
        <taxon>metagenomes</taxon>
        <taxon>ecological metagenomes</taxon>
    </lineage>
</organism>
<evidence type="ECO:0000313" key="2">
    <source>
        <dbReference type="EMBL" id="GAG10148.1"/>
    </source>
</evidence>
<accession>X0VCC8</accession>
<feature type="non-terminal residue" evidence="2">
    <location>
        <position position="185"/>
    </location>
</feature>
<sequence length="185" mass="21627">MPFKLSPSALNLMKECPRCFWLAKHKVWKRPAGIFPSLPSGMDKILKVHFDKFRDKGKMPPELCEGKNKMTCANMKLFDDEDKLKIWQSNFKGVSWTDKKGNELHGAVDNILVKGKKLIVLDYKTRGYALKDDTAEHYRLQQNTYNFLLRKNGYQTEDYFFLLFYIPKEVMATGEVIFDTELVKM</sequence>
<dbReference type="InterPro" id="IPR011604">
    <property type="entry name" value="PDDEXK-like_dom_sf"/>
</dbReference>
<dbReference type="Pfam" id="PF12705">
    <property type="entry name" value="PDDEXK_1"/>
    <property type="match status" value="1"/>
</dbReference>
<reference evidence="2" key="1">
    <citation type="journal article" date="2014" name="Front. Microbiol.">
        <title>High frequency of phylogenetically diverse reductive dehalogenase-homologous genes in deep subseafloor sedimentary metagenomes.</title>
        <authorList>
            <person name="Kawai M."/>
            <person name="Futagami T."/>
            <person name="Toyoda A."/>
            <person name="Takaki Y."/>
            <person name="Nishi S."/>
            <person name="Hori S."/>
            <person name="Arai W."/>
            <person name="Tsubouchi T."/>
            <person name="Morono Y."/>
            <person name="Uchiyama I."/>
            <person name="Ito T."/>
            <person name="Fujiyama A."/>
            <person name="Inagaki F."/>
            <person name="Takami H."/>
        </authorList>
    </citation>
    <scope>NUCLEOTIDE SEQUENCE</scope>
    <source>
        <strain evidence="2">Expedition CK06-06</strain>
    </source>
</reference>
<proteinExistence type="predicted"/>
<dbReference type="AlphaFoldDB" id="X0VCC8"/>
<comment type="caution">
    <text evidence="2">The sequence shown here is derived from an EMBL/GenBank/DDBJ whole genome shotgun (WGS) entry which is preliminary data.</text>
</comment>
<dbReference type="EMBL" id="BARS01025954">
    <property type="protein sequence ID" value="GAG10148.1"/>
    <property type="molecule type" value="Genomic_DNA"/>
</dbReference>
<dbReference type="InterPro" id="IPR038726">
    <property type="entry name" value="PDDEXK_AddAB-type"/>
</dbReference>